<dbReference type="RefSeq" id="WP_165119915.1">
    <property type="nucleotide sequence ID" value="NZ_JAAKZG010000009.1"/>
</dbReference>
<sequence>MMSAPILREIVRQHAEMAAFLWAVYDRHLLHPEENPELDDVRIARLIERLEAHLDGLRVAGQDGKDIAQELFREYLEAGELFVVKALSSKTAIRIRDLDIDKVRASLDAGLR</sequence>
<name>A0A7C9R9Q2_9HYPH</name>
<protein>
    <submittedName>
        <fullName evidence="1">Uncharacterized protein</fullName>
    </submittedName>
</protein>
<dbReference type="AlphaFoldDB" id="A0A7C9R9Q2"/>
<proteinExistence type="predicted"/>
<evidence type="ECO:0000313" key="2">
    <source>
        <dbReference type="Proteomes" id="UP000481252"/>
    </source>
</evidence>
<keyword evidence="2" id="KW-1185">Reference proteome</keyword>
<reference evidence="1 2" key="1">
    <citation type="submission" date="2020-02" db="EMBL/GenBank/DDBJ databases">
        <title>Genome sequence of the type strain CGMCC 1.15528 of Mesorhizobium zhangyense.</title>
        <authorList>
            <person name="Gao J."/>
            <person name="Sun J."/>
        </authorList>
    </citation>
    <scope>NUCLEOTIDE SEQUENCE [LARGE SCALE GENOMIC DNA]</scope>
    <source>
        <strain evidence="1 2">CGMCC 1.15528</strain>
    </source>
</reference>
<dbReference type="Proteomes" id="UP000481252">
    <property type="component" value="Unassembled WGS sequence"/>
</dbReference>
<comment type="caution">
    <text evidence="1">The sequence shown here is derived from an EMBL/GenBank/DDBJ whole genome shotgun (WGS) entry which is preliminary data.</text>
</comment>
<organism evidence="1 2">
    <name type="scientific">Mesorhizobium zhangyense</name>
    <dbReference type="NCBI Taxonomy" id="1776730"/>
    <lineage>
        <taxon>Bacteria</taxon>
        <taxon>Pseudomonadati</taxon>
        <taxon>Pseudomonadota</taxon>
        <taxon>Alphaproteobacteria</taxon>
        <taxon>Hyphomicrobiales</taxon>
        <taxon>Phyllobacteriaceae</taxon>
        <taxon>Mesorhizobium</taxon>
    </lineage>
</organism>
<dbReference type="EMBL" id="JAAKZG010000009">
    <property type="protein sequence ID" value="NGN43437.1"/>
    <property type="molecule type" value="Genomic_DNA"/>
</dbReference>
<accession>A0A7C9R9Q2</accession>
<gene>
    <name evidence="1" type="ORF">G6N74_20405</name>
</gene>
<evidence type="ECO:0000313" key="1">
    <source>
        <dbReference type="EMBL" id="NGN43437.1"/>
    </source>
</evidence>